<name>A0A6J5KXM1_9CAUD</name>
<gene>
    <name evidence="1" type="ORF">UFOVP75_32</name>
</gene>
<evidence type="ECO:0000313" key="1">
    <source>
        <dbReference type="EMBL" id="CAB4126781.1"/>
    </source>
</evidence>
<accession>A0A6J5KXM1</accession>
<dbReference type="EMBL" id="LR796209">
    <property type="protein sequence ID" value="CAB4126781.1"/>
    <property type="molecule type" value="Genomic_DNA"/>
</dbReference>
<organism evidence="1">
    <name type="scientific">uncultured Caudovirales phage</name>
    <dbReference type="NCBI Taxonomy" id="2100421"/>
    <lineage>
        <taxon>Viruses</taxon>
        <taxon>Duplodnaviria</taxon>
        <taxon>Heunggongvirae</taxon>
        <taxon>Uroviricota</taxon>
        <taxon>Caudoviricetes</taxon>
        <taxon>Peduoviridae</taxon>
        <taxon>Maltschvirus</taxon>
        <taxon>Maltschvirus maltsch</taxon>
    </lineage>
</organism>
<sequence>MTDKQQLASLADIADYFGAFKPTNESLSRRVYKDTECGAWAKVITRTKVDGKVENWQVRYARVDGVWTVIDCNCTGIARNWSDVPAEVRAYFWPNAEEVNTYLSETCPSAVEHTESAHILVKYIDGEENVFIVGSIAEGTDAEFARQLVLPATPQEVDDAIKDVEMWANDVRTAAQSVN</sequence>
<reference evidence="1" key="1">
    <citation type="submission" date="2020-04" db="EMBL/GenBank/DDBJ databases">
        <authorList>
            <person name="Chiriac C."/>
            <person name="Salcher M."/>
            <person name="Ghai R."/>
            <person name="Kavagutti S V."/>
        </authorList>
    </citation>
    <scope>NUCLEOTIDE SEQUENCE</scope>
</reference>
<protein>
    <submittedName>
        <fullName evidence="1">Uncharacterized protein</fullName>
    </submittedName>
</protein>
<proteinExistence type="predicted"/>